<protein>
    <recommendedName>
        <fullName evidence="6">CBM1 domain-containing protein</fullName>
    </recommendedName>
</protein>
<comment type="caution">
    <text evidence="2">The sequence shown here is derived from an EMBL/GenBank/DDBJ whole genome shotgun (WGS) entry which is preliminary data.</text>
</comment>
<evidence type="ECO:0000313" key="5">
    <source>
        <dbReference type="Proteomes" id="UP000325313"/>
    </source>
</evidence>
<feature type="chain" id="PRO_5036137399" description="CBM1 domain-containing protein" evidence="1">
    <location>
        <begin position="25"/>
        <end position="68"/>
    </location>
</feature>
<evidence type="ECO:0000313" key="4">
    <source>
        <dbReference type="Proteomes" id="UP000324748"/>
    </source>
</evidence>
<keyword evidence="4" id="KW-1185">Reference proteome</keyword>
<feature type="signal peptide" evidence="1">
    <location>
        <begin position="1"/>
        <end position="24"/>
    </location>
</feature>
<accession>A0A5B0N5H4</accession>
<evidence type="ECO:0008006" key="6">
    <source>
        <dbReference type="Google" id="ProtNLM"/>
    </source>
</evidence>
<sequence length="68" mass="7162">MLSTMLSRAFIMVTLLGLANGILGEDCPPGYALGCSAEHMISGQAGTQSCEPWSRHCCPHTPGRAPCQ</sequence>
<proteinExistence type="predicted"/>
<evidence type="ECO:0000256" key="1">
    <source>
        <dbReference type="SAM" id="SignalP"/>
    </source>
</evidence>
<dbReference type="Proteomes" id="UP000325313">
    <property type="component" value="Unassembled WGS sequence"/>
</dbReference>
<dbReference type="EMBL" id="VDEP01000214">
    <property type="protein sequence ID" value="KAA1122911.1"/>
    <property type="molecule type" value="Genomic_DNA"/>
</dbReference>
<gene>
    <name evidence="2" type="ORF">PGT21_005703</name>
    <name evidence="3" type="ORF">PGTUg99_013014</name>
</gene>
<reference evidence="4 5" key="1">
    <citation type="submission" date="2019-05" db="EMBL/GenBank/DDBJ databases">
        <title>Emergence of the Ug99 lineage of the wheat stem rust pathogen through somatic hybridization.</title>
        <authorList>
            <person name="Li F."/>
            <person name="Upadhyaya N.M."/>
            <person name="Sperschneider J."/>
            <person name="Matny O."/>
            <person name="Nguyen-Phuc H."/>
            <person name="Mago R."/>
            <person name="Raley C."/>
            <person name="Miller M.E."/>
            <person name="Silverstein K.A.T."/>
            <person name="Henningsen E."/>
            <person name="Hirsch C.D."/>
            <person name="Visser B."/>
            <person name="Pretorius Z.A."/>
            <person name="Steffenson B.J."/>
            <person name="Schwessinger B."/>
            <person name="Dodds P.N."/>
            <person name="Figueroa M."/>
        </authorList>
    </citation>
    <scope>NUCLEOTIDE SEQUENCE [LARGE SCALE GENOMIC DNA]</scope>
    <source>
        <strain evidence="2">21-0</strain>
        <strain evidence="3 5">Ug99</strain>
    </source>
</reference>
<evidence type="ECO:0000313" key="2">
    <source>
        <dbReference type="EMBL" id="KAA1083744.1"/>
    </source>
</evidence>
<dbReference type="Proteomes" id="UP000324748">
    <property type="component" value="Unassembled WGS sequence"/>
</dbReference>
<dbReference type="EMBL" id="VSWC01000118">
    <property type="protein sequence ID" value="KAA1083744.1"/>
    <property type="molecule type" value="Genomic_DNA"/>
</dbReference>
<organism evidence="2 4">
    <name type="scientific">Puccinia graminis f. sp. tritici</name>
    <dbReference type="NCBI Taxonomy" id="56615"/>
    <lineage>
        <taxon>Eukaryota</taxon>
        <taxon>Fungi</taxon>
        <taxon>Dikarya</taxon>
        <taxon>Basidiomycota</taxon>
        <taxon>Pucciniomycotina</taxon>
        <taxon>Pucciniomycetes</taxon>
        <taxon>Pucciniales</taxon>
        <taxon>Pucciniaceae</taxon>
        <taxon>Puccinia</taxon>
    </lineage>
</organism>
<dbReference type="AlphaFoldDB" id="A0A5B0N5H4"/>
<evidence type="ECO:0000313" key="3">
    <source>
        <dbReference type="EMBL" id="KAA1122911.1"/>
    </source>
</evidence>
<name>A0A5B0N5H4_PUCGR</name>
<keyword evidence="1" id="KW-0732">Signal</keyword>